<dbReference type="KEGG" id="abat:CFX1CAM_1596"/>
<dbReference type="InterPro" id="IPR004360">
    <property type="entry name" value="Glyas_Fos-R_dOase_dom"/>
</dbReference>
<reference evidence="3" key="1">
    <citation type="submission" date="2017-05" db="EMBL/GenBank/DDBJ databases">
        <authorList>
            <person name="Kirkegaard R."/>
            <person name="Mcilroy J S."/>
        </authorList>
    </citation>
    <scope>NUCLEOTIDE SEQUENCE [LARGE SCALE GENOMIC DNA]</scope>
</reference>
<evidence type="ECO:0000313" key="2">
    <source>
        <dbReference type="EMBL" id="SMX54661.1"/>
    </source>
</evidence>
<feature type="domain" description="VOC" evidence="1">
    <location>
        <begin position="5"/>
        <end position="119"/>
    </location>
</feature>
<evidence type="ECO:0000313" key="3">
    <source>
        <dbReference type="Proteomes" id="UP000195514"/>
    </source>
</evidence>
<dbReference type="AlphaFoldDB" id="A0A1Y6K4Q6"/>
<accession>A0A1Y6K4Q6</accession>
<protein>
    <recommendedName>
        <fullName evidence="1">VOC domain-containing protein</fullName>
    </recommendedName>
</protein>
<dbReference type="Gene3D" id="3.10.180.10">
    <property type="entry name" value="2,3-Dihydroxybiphenyl 1,2-Dioxygenase, domain 1"/>
    <property type="match status" value="1"/>
</dbReference>
<dbReference type="Proteomes" id="UP000195514">
    <property type="component" value="Chromosome I"/>
</dbReference>
<dbReference type="SUPFAM" id="SSF54593">
    <property type="entry name" value="Glyoxalase/Bleomycin resistance protein/Dihydroxybiphenyl dioxygenase"/>
    <property type="match status" value="1"/>
</dbReference>
<keyword evidence="3" id="KW-1185">Reference proteome</keyword>
<sequence>MPALEINQQITFLHASNLEETRRFYTDVLGLPLAREQSTCLIFKVTREAYLGFCEHIESIEPGRKVILTLVSKDVDGWYAALQAKGENIVNPPIHNPRYGIYHFFIIDPNGYWVEIQRFDQPL</sequence>
<dbReference type="RefSeq" id="WP_087862487.1">
    <property type="nucleotide sequence ID" value="NZ_LT859958.1"/>
</dbReference>
<proteinExistence type="predicted"/>
<dbReference type="Pfam" id="PF00903">
    <property type="entry name" value="Glyoxalase"/>
    <property type="match status" value="1"/>
</dbReference>
<organism evidence="2 3">
    <name type="scientific">Candidatus Brevifilum fermentans</name>
    <dbReference type="NCBI Taxonomy" id="1986204"/>
    <lineage>
        <taxon>Bacteria</taxon>
        <taxon>Bacillati</taxon>
        <taxon>Chloroflexota</taxon>
        <taxon>Anaerolineae</taxon>
        <taxon>Anaerolineales</taxon>
        <taxon>Anaerolineaceae</taxon>
        <taxon>Candidatus Brevifilum</taxon>
    </lineage>
</organism>
<evidence type="ECO:0000259" key="1">
    <source>
        <dbReference type="PROSITE" id="PS51819"/>
    </source>
</evidence>
<dbReference type="InterPro" id="IPR029068">
    <property type="entry name" value="Glyas_Bleomycin-R_OHBP_Dase"/>
</dbReference>
<dbReference type="OrthoDB" id="9788468at2"/>
<dbReference type="PROSITE" id="PS51819">
    <property type="entry name" value="VOC"/>
    <property type="match status" value="1"/>
</dbReference>
<dbReference type="CDD" id="cd06587">
    <property type="entry name" value="VOC"/>
    <property type="match status" value="1"/>
</dbReference>
<dbReference type="InterPro" id="IPR037523">
    <property type="entry name" value="VOC_core"/>
</dbReference>
<gene>
    <name evidence="2" type="ORF">CFX1CAM_1596</name>
</gene>
<name>A0A1Y6K4Q6_9CHLR</name>
<dbReference type="EMBL" id="LT859958">
    <property type="protein sequence ID" value="SMX54661.1"/>
    <property type="molecule type" value="Genomic_DNA"/>
</dbReference>